<dbReference type="GO" id="GO:0043546">
    <property type="term" value="F:molybdopterin cofactor binding"/>
    <property type="evidence" value="ECO:0007669"/>
    <property type="project" value="InterPro"/>
</dbReference>
<gene>
    <name evidence="12" type="ORF">SAMN02799620_00346</name>
</gene>
<dbReference type="Gene3D" id="3.40.50.740">
    <property type="match status" value="1"/>
</dbReference>
<keyword evidence="9" id="KW-0411">Iron-sulfur</keyword>
<dbReference type="GO" id="GO:0030151">
    <property type="term" value="F:molybdenum ion binding"/>
    <property type="evidence" value="ECO:0007669"/>
    <property type="project" value="InterPro"/>
</dbReference>
<feature type="domain" description="Molybdopterin dinucleotide-binding" evidence="11">
    <location>
        <begin position="653"/>
        <end position="709"/>
    </location>
</feature>
<dbReference type="InterPro" id="IPR037951">
    <property type="entry name" value="MopB_CT_YdeP"/>
</dbReference>
<comment type="cofactor">
    <cofactor evidence="1">
        <name>Mo-bis(molybdopterin guanine dinucleotide)</name>
        <dbReference type="ChEBI" id="CHEBI:60539"/>
    </cofactor>
</comment>
<evidence type="ECO:0000256" key="7">
    <source>
        <dbReference type="ARBA" id="ARBA00023002"/>
    </source>
</evidence>
<dbReference type="GO" id="GO:0051539">
    <property type="term" value="F:4 iron, 4 sulfur cluster binding"/>
    <property type="evidence" value="ECO:0007669"/>
    <property type="project" value="UniProtKB-KW"/>
</dbReference>
<evidence type="ECO:0000313" key="12">
    <source>
        <dbReference type="EMBL" id="SCX01864.1"/>
    </source>
</evidence>
<keyword evidence="5" id="KW-0500">Molybdenum</keyword>
<dbReference type="EMBL" id="FMUB01000001">
    <property type="protein sequence ID" value="SCX01864.1"/>
    <property type="molecule type" value="Genomic_DNA"/>
</dbReference>
<evidence type="ECO:0000256" key="5">
    <source>
        <dbReference type="ARBA" id="ARBA00022505"/>
    </source>
</evidence>
<evidence type="ECO:0000259" key="11">
    <source>
        <dbReference type="Pfam" id="PF01568"/>
    </source>
</evidence>
<dbReference type="Pfam" id="PF00384">
    <property type="entry name" value="Molybdopterin"/>
    <property type="match status" value="1"/>
</dbReference>
<name>A0A1G4V688_9MYCO</name>
<protein>
    <submittedName>
        <fullName evidence="12">Oxidoreductase alpha (Molybdopterin) subunit</fullName>
    </submittedName>
</protein>
<sequence>MTLAKDGRDVDATYDERDVRVTGAEHEAAGVKAVLVSMQRGLEQMGPLRTAAALTRLNQRHGFDCPGCAWPEEHGGRKLAEFCENGAKAVAEEATKRRVTAEFFARHSVADLSERPEYWLSQQGRLTEPMVLRPGATHYEPIDWDSAYRLIAAELNALDSPDEALFYTSGRTSNEAAFLYQLLVRSFGTNNLPDCSNMCHESSGTALVDSIGIGKGSVTVDDLEHADLIVIAGQNPGTNHPRMLSVLEKAKANGAEIIAINPLPEAGLMRFKDPQKVRGVVGHGIPIADEFVQIRIGGDMALFAGLGRLLLEAEDRAPGTVVDRAFVSGHCAGFEEYERQTREVDLQTVLSATGIDADQLHRIADSFRRSQRTVICWAMGLTQQHHAVATIGEATNLLLMRGMIGKPGAGVCPVRGHSNVQGDRTMGIWEQMPETFLAALDARFGISSPRKHGLDTVDGIRAMRDGHAKTFIGMGGNFVSATPDTAVTEAALRNCALTVQISTKLNRSHLVHGRTALILPTLGRTDKDFQRGGKQLVSVEDSMSMVHLSRGNLHPPSDQLRSEVAIVCQLARALLGPGHPVEWEAFNADYDLIRDAIAEVVPGCTDYNTRVRQPDGFQLPHPPRDSREFPTHTGKANFSVCPLEWVPVPPGRLVLQTLRSHDQYNTTIYGLDDRYRGVKGGRRVVFVNPADIAALGLRDGARVNLISEFTDGEGRLQERRAEDFRVVGYSTPVGNAAAYYPETNPLVPLDHTAARSNTPVSKAVVIRLELRSEPESSPWAE</sequence>
<comment type="cofactor">
    <cofactor evidence="2">
        <name>[4Fe-4S] cluster</name>
        <dbReference type="ChEBI" id="CHEBI:49883"/>
    </cofactor>
</comment>
<feature type="domain" description="Molybdopterin oxidoreductase" evidence="10">
    <location>
        <begin position="125"/>
        <end position="501"/>
    </location>
</feature>
<dbReference type="GO" id="GO:0016020">
    <property type="term" value="C:membrane"/>
    <property type="evidence" value="ECO:0007669"/>
    <property type="project" value="TreeGrafter"/>
</dbReference>
<keyword evidence="7" id="KW-0560">Oxidoreductase</keyword>
<dbReference type="PANTHER" id="PTHR43105:SF4">
    <property type="entry name" value="PROTEIN YDEP"/>
    <property type="match status" value="1"/>
</dbReference>
<evidence type="ECO:0000256" key="1">
    <source>
        <dbReference type="ARBA" id="ARBA00001942"/>
    </source>
</evidence>
<evidence type="ECO:0000259" key="10">
    <source>
        <dbReference type="Pfam" id="PF00384"/>
    </source>
</evidence>
<dbReference type="InterPro" id="IPR006656">
    <property type="entry name" value="Mopterin_OxRdtase"/>
</dbReference>
<accession>A0A1G4V688</accession>
<dbReference type="PIRSF" id="PIRSF000144">
    <property type="entry name" value="CbbBc"/>
    <property type="match status" value="1"/>
</dbReference>
<dbReference type="STRING" id="1502745.SAMN02799620_00346"/>
<dbReference type="InterPro" id="IPR050123">
    <property type="entry name" value="Prok_molybdopt-oxidoreductase"/>
</dbReference>
<keyword evidence="4" id="KW-0004">4Fe-4S</keyword>
<dbReference type="CDD" id="cd02767">
    <property type="entry name" value="MopB_ydeP"/>
    <property type="match status" value="1"/>
</dbReference>
<evidence type="ECO:0000256" key="2">
    <source>
        <dbReference type="ARBA" id="ARBA00001966"/>
    </source>
</evidence>
<dbReference type="NCBIfam" id="TIGR01701">
    <property type="entry name" value="Fdhalpha-like"/>
    <property type="match status" value="1"/>
</dbReference>
<dbReference type="InterPro" id="IPR010046">
    <property type="entry name" value="Mopterin_OxRdtse_a_bac"/>
</dbReference>
<dbReference type="InterPro" id="IPR006657">
    <property type="entry name" value="MoPterin_dinucl-bd_dom"/>
</dbReference>
<dbReference type="AlphaFoldDB" id="A0A1G4V688"/>
<reference evidence="13" key="1">
    <citation type="submission" date="2016-10" db="EMBL/GenBank/DDBJ databases">
        <authorList>
            <person name="Varghese N."/>
            <person name="Submissions S."/>
        </authorList>
    </citation>
    <scope>NUCLEOTIDE SEQUENCE [LARGE SCALE GENOMIC DNA]</scope>
    <source>
        <strain evidence="13">UNC267MFSha1.1M11</strain>
    </source>
</reference>
<proteinExistence type="inferred from homology"/>
<evidence type="ECO:0000256" key="3">
    <source>
        <dbReference type="ARBA" id="ARBA00010312"/>
    </source>
</evidence>
<dbReference type="SUPFAM" id="SSF53706">
    <property type="entry name" value="Formate dehydrogenase/DMSO reductase, domains 1-3"/>
    <property type="match status" value="1"/>
</dbReference>
<organism evidence="12 13">
    <name type="scientific">Mycolicibacterium fluoranthenivorans</name>
    <dbReference type="NCBI Taxonomy" id="258505"/>
    <lineage>
        <taxon>Bacteria</taxon>
        <taxon>Bacillati</taxon>
        <taxon>Actinomycetota</taxon>
        <taxon>Actinomycetes</taxon>
        <taxon>Mycobacteriales</taxon>
        <taxon>Mycobacteriaceae</taxon>
        <taxon>Mycolicibacterium</taxon>
    </lineage>
</organism>
<dbReference type="Pfam" id="PF01568">
    <property type="entry name" value="Molydop_binding"/>
    <property type="match status" value="1"/>
</dbReference>
<dbReference type="PANTHER" id="PTHR43105">
    <property type="entry name" value="RESPIRATORY NITRATE REDUCTASE"/>
    <property type="match status" value="1"/>
</dbReference>
<dbReference type="Proteomes" id="UP000199707">
    <property type="component" value="Unassembled WGS sequence"/>
</dbReference>
<evidence type="ECO:0000256" key="6">
    <source>
        <dbReference type="ARBA" id="ARBA00022723"/>
    </source>
</evidence>
<dbReference type="GO" id="GO:0008863">
    <property type="term" value="F:formate dehydrogenase (NAD+) activity"/>
    <property type="evidence" value="ECO:0007669"/>
    <property type="project" value="InterPro"/>
</dbReference>
<evidence type="ECO:0000256" key="8">
    <source>
        <dbReference type="ARBA" id="ARBA00023004"/>
    </source>
</evidence>
<evidence type="ECO:0000256" key="9">
    <source>
        <dbReference type="ARBA" id="ARBA00023014"/>
    </source>
</evidence>
<dbReference type="InterPro" id="IPR041953">
    <property type="entry name" value="YdeP_MopB"/>
</dbReference>
<keyword evidence="6" id="KW-0479">Metal-binding</keyword>
<dbReference type="InterPro" id="IPR009010">
    <property type="entry name" value="Asp_de-COase-like_dom_sf"/>
</dbReference>
<comment type="similarity">
    <text evidence="3">Belongs to the prokaryotic molybdopterin-containing oxidoreductase family.</text>
</comment>
<keyword evidence="8" id="KW-0408">Iron</keyword>
<dbReference type="Gene3D" id="3.40.228.10">
    <property type="entry name" value="Dimethylsulfoxide Reductase, domain 2"/>
    <property type="match status" value="1"/>
</dbReference>
<evidence type="ECO:0000313" key="13">
    <source>
        <dbReference type="Proteomes" id="UP000199707"/>
    </source>
</evidence>
<dbReference type="CDD" id="cd02787">
    <property type="entry name" value="MopB_CT_ydeP"/>
    <property type="match status" value="1"/>
</dbReference>
<dbReference type="RefSeq" id="WP_090353304.1">
    <property type="nucleotide sequence ID" value="NZ_FMUB01000001.1"/>
</dbReference>
<evidence type="ECO:0000256" key="4">
    <source>
        <dbReference type="ARBA" id="ARBA00022485"/>
    </source>
</evidence>
<dbReference type="SUPFAM" id="SSF50692">
    <property type="entry name" value="ADC-like"/>
    <property type="match status" value="1"/>
</dbReference>